<dbReference type="GO" id="GO:0005886">
    <property type="term" value="C:plasma membrane"/>
    <property type="evidence" value="ECO:0007669"/>
    <property type="project" value="UniProtKB-SubCell"/>
</dbReference>
<feature type="transmembrane region" description="Helical" evidence="6">
    <location>
        <begin position="12"/>
        <end position="33"/>
    </location>
</feature>
<dbReference type="PANTHER" id="PTHR32196">
    <property type="entry name" value="ABC TRANSPORTER PERMEASE PROTEIN YPHD-RELATED-RELATED"/>
    <property type="match status" value="1"/>
</dbReference>
<protein>
    <submittedName>
        <fullName evidence="7">Sugar ABC transporter permease YjfF</fullName>
    </submittedName>
</protein>
<feature type="transmembrane region" description="Helical" evidence="6">
    <location>
        <begin position="67"/>
        <end position="84"/>
    </location>
</feature>
<evidence type="ECO:0000313" key="8">
    <source>
        <dbReference type="Proteomes" id="UP000665020"/>
    </source>
</evidence>
<sequence length="337" mass="36370">MKNILSSKYLSVIITVLLFIIAFAIPSIIYPGFFSMQVFFNLFIDNAFLIVTAIGVTFVIITGGIDLSVGAMIAFTSMVIASLLEKGISPVIVIPFALLLGTLAGLMMGFLIEHFKIQPFIATLAGMFFLRGSCFLISIQSIPINDPFFKTLSHTRISFPGGAYISISVVISLIILGVAIYLAHYTRYGRVLYAIGGNEESAKLMGLPVGRAKIMVYGFSGFCSSLGGVLFTIYMLSGYGLHTSGLELDAIASAVIGGTLLSGGTGYVFGTLFGVLIQGLIQVIIMFQGTLSSWWTKIFVGILLFVFIVLQRLITAHREEQKASSKRLETSKQTAAV</sequence>
<evidence type="ECO:0000256" key="1">
    <source>
        <dbReference type="ARBA" id="ARBA00004651"/>
    </source>
</evidence>
<name>A0A8A7K6D5_9FIRM</name>
<dbReference type="PANTHER" id="PTHR32196:SF63">
    <property type="entry name" value="INNER MEMBRANE ABC TRANSPORTER PERMEASE PROTEIN YJFF"/>
    <property type="match status" value="1"/>
</dbReference>
<feature type="transmembrane region" description="Helical" evidence="6">
    <location>
        <begin position="90"/>
        <end position="112"/>
    </location>
</feature>
<comment type="subcellular location">
    <subcellularLocation>
        <location evidence="1">Cell membrane</location>
        <topology evidence="1">Multi-pass membrane protein</topology>
    </subcellularLocation>
</comment>
<feature type="transmembrane region" description="Helical" evidence="6">
    <location>
        <begin position="294"/>
        <end position="314"/>
    </location>
</feature>
<dbReference type="InterPro" id="IPR001851">
    <property type="entry name" value="ABC_transp_permease"/>
</dbReference>
<evidence type="ECO:0000256" key="4">
    <source>
        <dbReference type="ARBA" id="ARBA00022989"/>
    </source>
</evidence>
<dbReference type="CDD" id="cd06579">
    <property type="entry name" value="TM_PBP1_transp_AraH_like"/>
    <property type="match status" value="1"/>
</dbReference>
<feature type="transmembrane region" description="Helical" evidence="6">
    <location>
        <begin position="119"/>
        <end position="142"/>
    </location>
</feature>
<dbReference type="EMBL" id="CP046640">
    <property type="protein sequence ID" value="QTL97343.1"/>
    <property type="molecule type" value="Genomic_DNA"/>
</dbReference>
<evidence type="ECO:0000256" key="5">
    <source>
        <dbReference type="ARBA" id="ARBA00023136"/>
    </source>
</evidence>
<dbReference type="RefSeq" id="WP_230868974.1">
    <property type="nucleotide sequence ID" value="NZ_CP046640.1"/>
</dbReference>
<evidence type="ECO:0000313" key="7">
    <source>
        <dbReference type="EMBL" id="QTL97343.1"/>
    </source>
</evidence>
<keyword evidence="2" id="KW-1003">Cell membrane</keyword>
<feature type="transmembrane region" description="Helical" evidence="6">
    <location>
        <begin position="214"/>
        <end position="236"/>
    </location>
</feature>
<evidence type="ECO:0000256" key="2">
    <source>
        <dbReference type="ARBA" id="ARBA00022475"/>
    </source>
</evidence>
<proteinExistence type="predicted"/>
<feature type="transmembrane region" description="Helical" evidence="6">
    <location>
        <begin position="39"/>
        <end position="60"/>
    </location>
</feature>
<evidence type="ECO:0000256" key="6">
    <source>
        <dbReference type="SAM" id="Phobius"/>
    </source>
</evidence>
<accession>A0A8A7K6D5</accession>
<dbReference type="KEGG" id="ifn:GM661_04755"/>
<keyword evidence="5 6" id="KW-0472">Membrane</keyword>
<dbReference type="Proteomes" id="UP000665020">
    <property type="component" value="Chromosome"/>
</dbReference>
<dbReference type="AlphaFoldDB" id="A0A8A7K6D5"/>
<keyword evidence="4 6" id="KW-1133">Transmembrane helix</keyword>
<dbReference type="NCBIfam" id="NF008630">
    <property type="entry name" value="PRK11618.1"/>
    <property type="match status" value="1"/>
</dbReference>
<dbReference type="GO" id="GO:0022857">
    <property type="term" value="F:transmembrane transporter activity"/>
    <property type="evidence" value="ECO:0007669"/>
    <property type="project" value="InterPro"/>
</dbReference>
<reference evidence="7" key="1">
    <citation type="submission" date="2019-12" db="EMBL/GenBank/DDBJ databases">
        <authorList>
            <person name="zhang j."/>
            <person name="sun C.M."/>
        </authorList>
    </citation>
    <scope>NUCLEOTIDE SEQUENCE</scope>
    <source>
        <strain evidence="7">NS-1</strain>
    </source>
</reference>
<organism evidence="7 8">
    <name type="scientific">Iocasia fonsfrigidae</name>
    <dbReference type="NCBI Taxonomy" id="2682810"/>
    <lineage>
        <taxon>Bacteria</taxon>
        <taxon>Bacillati</taxon>
        <taxon>Bacillota</taxon>
        <taxon>Clostridia</taxon>
        <taxon>Halanaerobiales</taxon>
        <taxon>Halanaerobiaceae</taxon>
        <taxon>Iocasia</taxon>
    </lineage>
</organism>
<gene>
    <name evidence="7" type="primary">yjfF</name>
    <name evidence="7" type="ORF">GM661_04755</name>
</gene>
<dbReference type="Pfam" id="PF02653">
    <property type="entry name" value="BPD_transp_2"/>
    <property type="match status" value="1"/>
</dbReference>
<evidence type="ECO:0000256" key="3">
    <source>
        <dbReference type="ARBA" id="ARBA00022692"/>
    </source>
</evidence>
<keyword evidence="3 6" id="KW-0812">Transmembrane</keyword>
<feature type="transmembrane region" description="Helical" evidence="6">
    <location>
        <begin position="162"/>
        <end position="183"/>
    </location>
</feature>
<keyword evidence="8" id="KW-1185">Reference proteome</keyword>